<keyword evidence="3" id="KW-1185">Reference proteome</keyword>
<dbReference type="PANTHER" id="PTHR45710:SF26">
    <property type="entry name" value="RH26557P"/>
    <property type="match status" value="1"/>
</dbReference>
<dbReference type="CDD" id="cd00037">
    <property type="entry name" value="CLECT"/>
    <property type="match status" value="1"/>
</dbReference>
<name>A0A914PW07_9BILA</name>
<feature type="chain" id="PRO_5037540364" evidence="1">
    <location>
        <begin position="20"/>
        <end position="165"/>
    </location>
</feature>
<dbReference type="PROSITE" id="PS50041">
    <property type="entry name" value="C_TYPE_LECTIN_2"/>
    <property type="match status" value="1"/>
</dbReference>
<accession>A0A914PW07</accession>
<feature type="domain" description="C-type lectin" evidence="2">
    <location>
        <begin position="54"/>
        <end position="160"/>
    </location>
</feature>
<organism evidence="3 4">
    <name type="scientific">Panagrolaimus davidi</name>
    <dbReference type="NCBI Taxonomy" id="227884"/>
    <lineage>
        <taxon>Eukaryota</taxon>
        <taxon>Metazoa</taxon>
        <taxon>Ecdysozoa</taxon>
        <taxon>Nematoda</taxon>
        <taxon>Chromadorea</taxon>
        <taxon>Rhabditida</taxon>
        <taxon>Tylenchina</taxon>
        <taxon>Panagrolaimomorpha</taxon>
        <taxon>Panagrolaimoidea</taxon>
        <taxon>Panagrolaimidae</taxon>
        <taxon>Panagrolaimus</taxon>
    </lineage>
</organism>
<dbReference type="Pfam" id="PF00059">
    <property type="entry name" value="Lectin_C"/>
    <property type="match status" value="1"/>
</dbReference>
<dbReference type="SUPFAM" id="SSF56436">
    <property type="entry name" value="C-type lectin-like"/>
    <property type="match status" value="1"/>
</dbReference>
<dbReference type="InterPro" id="IPR050828">
    <property type="entry name" value="C-type_lectin/matrix_domain"/>
</dbReference>
<sequence>MFKFVISLVFLFAVVGVFGQSDDYSDPINNENEIPIPHKFSGFPCPREWTYFPLQGICLFATPELPWDAAEAFCVKYGGHLMSIHGKPSLKAASGMFLDNTNIWIGLNKINDENVWKNTNNATVNYLTWNHLSSFKCGRVFNSELFQNVDCDEPHVGLCQTYSSA</sequence>
<dbReference type="WBParaSite" id="PDA_v2.g22967.t1">
    <property type="protein sequence ID" value="PDA_v2.g22967.t1"/>
    <property type="gene ID" value="PDA_v2.g22967"/>
</dbReference>
<evidence type="ECO:0000259" key="2">
    <source>
        <dbReference type="PROSITE" id="PS50041"/>
    </source>
</evidence>
<dbReference type="Proteomes" id="UP000887578">
    <property type="component" value="Unplaced"/>
</dbReference>
<keyword evidence="1" id="KW-0732">Signal</keyword>
<dbReference type="AlphaFoldDB" id="A0A914PW07"/>
<evidence type="ECO:0000313" key="4">
    <source>
        <dbReference type="WBParaSite" id="PDA_v2.g22967.t1"/>
    </source>
</evidence>
<dbReference type="SMART" id="SM00034">
    <property type="entry name" value="CLECT"/>
    <property type="match status" value="1"/>
</dbReference>
<dbReference type="InterPro" id="IPR016187">
    <property type="entry name" value="CTDL_fold"/>
</dbReference>
<dbReference type="InterPro" id="IPR001304">
    <property type="entry name" value="C-type_lectin-like"/>
</dbReference>
<protein>
    <submittedName>
        <fullName evidence="4">C-type lectin domain-containing protein</fullName>
    </submittedName>
</protein>
<evidence type="ECO:0000313" key="3">
    <source>
        <dbReference type="Proteomes" id="UP000887578"/>
    </source>
</evidence>
<dbReference type="Gene3D" id="3.10.100.10">
    <property type="entry name" value="Mannose-Binding Protein A, subunit A"/>
    <property type="match status" value="1"/>
</dbReference>
<reference evidence="4" key="1">
    <citation type="submission" date="2022-11" db="UniProtKB">
        <authorList>
            <consortium name="WormBaseParasite"/>
        </authorList>
    </citation>
    <scope>IDENTIFICATION</scope>
</reference>
<evidence type="ECO:0000256" key="1">
    <source>
        <dbReference type="SAM" id="SignalP"/>
    </source>
</evidence>
<proteinExistence type="predicted"/>
<feature type="signal peptide" evidence="1">
    <location>
        <begin position="1"/>
        <end position="19"/>
    </location>
</feature>
<dbReference type="PANTHER" id="PTHR45710">
    <property type="entry name" value="C-TYPE LECTIN DOMAIN-CONTAINING PROTEIN 180"/>
    <property type="match status" value="1"/>
</dbReference>
<dbReference type="InterPro" id="IPR016186">
    <property type="entry name" value="C-type_lectin-like/link_sf"/>
</dbReference>